<evidence type="ECO:0000256" key="3">
    <source>
        <dbReference type="ARBA" id="ARBA00022471"/>
    </source>
</evidence>
<dbReference type="PANTHER" id="PTHR31232">
    <property type="match status" value="1"/>
</dbReference>
<comment type="subcellular location">
    <subcellularLocation>
        <location evidence="1 6">Secreted</location>
    </subcellularLocation>
</comment>
<comment type="similarity">
    <text evidence="2 6">Belongs to the plant self-incompatibility (S1) protein family.</text>
</comment>
<evidence type="ECO:0000256" key="2">
    <source>
        <dbReference type="ARBA" id="ARBA00005581"/>
    </source>
</evidence>
<name>A0A4D6NH75_VIGUN</name>
<dbReference type="GO" id="GO:0005576">
    <property type="term" value="C:extracellular region"/>
    <property type="evidence" value="ECO:0007669"/>
    <property type="project" value="UniProtKB-SubCell"/>
</dbReference>
<accession>A0A4D6NH75</accession>
<feature type="signal peptide" evidence="6">
    <location>
        <begin position="1"/>
        <end position="19"/>
    </location>
</feature>
<gene>
    <name evidence="7" type="ORF">DEO72_LG10g3553</name>
</gene>
<keyword evidence="4 6" id="KW-0964">Secreted</keyword>
<dbReference type="Pfam" id="PF05938">
    <property type="entry name" value="Self-incomp_S1"/>
    <property type="match status" value="1"/>
</dbReference>
<evidence type="ECO:0000313" key="7">
    <source>
        <dbReference type="EMBL" id="QCE12311.1"/>
    </source>
</evidence>
<evidence type="ECO:0000313" key="8">
    <source>
        <dbReference type="Proteomes" id="UP000501690"/>
    </source>
</evidence>
<proteinExistence type="inferred from homology"/>
<protein>
    <recommendedName>
        <fullName evidence="6">S-protein homolog</fullName>
    </recommendedName>
</protein>
<reference evidence="7 8" key="1">
    <citation type="submission" date="2019-04" db="EMBL/GenBank/DDBJ databases">
        <title>An improved genome assembly and genetic linkage map for asparagus bean, Vigna unguiculata ssp. sesquipedialis.</title>
        <authorList>
            <person name="Xia Q."/>
            <person name="Zhang R."/>
            <person name="Dong Y."/>
        </authorList>
    </citation>
    <scope>NUCLEOTIDE SEQUENCE [LARGE SCALE GENOMIC DNA]</scope>
    <source>
        <tissue evidence="7">Leaf</tissue>
    </source>
</reference>
<dbReference type="GO" id="GO:0060320">
    <property type="term" value="P:rejection of self pollen"/>
    <property type="evidence" value="ECO:0007669"/>
    <property type="project" value="UniProtKB-KW"/>
</dbReference>
<sequence>MSLFAKVVLLFCMLTLARAQFGTVKITNSLEGKENLNIRCQSKDNDLGHHLLHFNQSFKWDLGTHVFWRTLFFCSCRWGNGPVLHFEAYNQNRDASKCLDCFWYIHKDGPCRYELKEYTSIGESRRDKIIRKCYKWKK</sequence>
<evidence type="ECO:0000256" key="4">
    <source>
        <dbReference type="ARBA" id="ARBA00022525"/>
    </source>
</evidence>
<keyword evidence="5 6" id="KW-0732">Signal</keyword>
<evidence type="ECO:0000256" key="6">
    <source>
        <dbReference type="RuleBase" id="RU367044"/>
    </source>
</evidence>
<dbReference type="InterPro" id="IPR010264">
    <property type="entry name" value="Self-incomp_S1"/>
</dbReference>
<keyword evidence="8" id="KW-1185">Reference proteome</keyword>
<dbReference type="PANTHER" id="PTHR31232:SF43">
    <property type="entry name" value="S-PROTEIN HOMOLOG 29-RELATED"/>
    <property type="match status" value="1"/>
</dbReference>
<evidence type="ECO:0000256" key="1">
    <source>
        <dbReference type="ARBA" id="ARBA00004613"/>
    </source>
</evidence>
<evidence type="ECO:0000256" key="5">
    <source>
        <dbReference type="ARBA" id="ARBA00022729"/>
    </source>
</evidence>
<dbReference type="EMBL" id="CP039354">
    <property type="protein sequence ID" value="QCE12311.1"/>
    <property type="molecule type" value="Genomic_DNA"/>
</dbReference>
<dbReference type="AlphaFoldDB" id="A0A4D6NH75"/>
<organism evidence="7 8">
    <name type="scientific">Vigna unguiculata</name>
    <name type="common">Cowpea</name>
    <dbReference type="NCBI Taxonomy" id="3917"/>
    <lineage>
        <taxon>Eukaryota</taxon>
        <taxon>Viridiplantae</taxon>
        <taxon>Streptophyta</taxon>
        <taxon>Embryophyta</taxon>
        <taxon>Tracheophyta</taxon>
        <taxon>Spermatophyta</taxon>
        <taxon>Magnoliopsida</taxon>
        <taxon>eudicotyledons</taxon>
        <taxon>Gunneridae</taxon>
        <taxon>Pentapetalae</taxon>
        <taxon>rosids</taxon>
        <taxon>fabids</taxon>
        <taxon>Fabales</taxon>
        <taxon>Fabaceae</taxon>
        <taxon>Papilionoideae</taxon>
        <taxon>50 kb inversion clade</taxon>
        <taxon>NPAAA clade</taxon>
        <taxon>indigoferoid/millettioid clade</taxon>
        <taxon>Phaseoleae</taxon>
        <taxon>Vigna</taxon>
    </lineage>
</organism>
<dbReference type="Proteomes" id="UP000501690">
    <property type="component" value="Linkage Group LG10"/>
</dbReference>
<feature type="chain" id="PRO_5025091626" description="S-protein homolog" evidence="6">
    <location>
        <begin position="20"/>
        <end position="138"/>
    </location>
</feature>
<keyword evidence="3 6" id="KW-0713">Self-incompatibility</keyword>